<evidence type="ECO:0000313" key="1">
    <source>
        <dbReference type="EMBL" id="CAD7027059.1"/>
    </source>
</evidence>
<dbReference type="EMBL" id="CABFWE030000004">
    <property type="protein sequence ID" value="CAD7027059.1"/>
    <property type="molecule type" value="Genomic_DNA"/>
</dbReference>
<keyword evidence="2" id="KW-1185">Reference proteome</keyword>
<accession>A0ABM8PFF8</accession>
<sequence length="58" mass="6456">MPVSRSNTFQPLIETAITDRLIIFLRYHGADRTVLPHILGKDRQGHLALSAWQVSGTG</sequence>
<name>A0ABM8PFF8_9HYPH</name>
<dbReference type="Proteomes" id="UP000601041">
    <property type="component" value="Unassembled WGS sequence"/>
</dbReference>
<organism evidence="1 2">
    <name type="scientific">Pseudorhizobium halotolerans</name>
    <dbReference type="NCBI Taxonomy" id="1233081"/>
    <lineage>
        <taxon>Bacteria</taxon>
        <taxon>Pseudomonadati</taxon>
        <taxon>Pseudomonadota</taxon>
        <taxon>Alphaproteobacteria</taxon>
        <taxon>Hyphomicrobiales</taxon>
        <taxon>Rhizobiaceae</taxon>
        <taxon>Rhizobium/Agrobacterium group</taxon>
        <taxon>Pseudorhizobium</taxon>
    </lineage>
</organism>
<gene>
    <name evidence="1" type="ORF">RHAB21_01333</name>
</gene>
<comment type="caution">
    <text evidence="1">The sequence shown here is derived from an EMBL/GenBank/DDBJ whole genome shotgun (WGS) entry which is preliminary data.</text>
</comment>
<evidence type="ECO:0000313" key="2">
    <source>
        <dbReference type="Proteomes" id="UP000601041"/>
    </source>
</evidence>
<protein>
    <submittedName>
        <fullName evidence="1">WYL domain-containing protein</fullName>
    </submittedName>
</protein>
<proteinExistence type="predicted"/>
<dbReference type="RefSeq" id="WP_183949822.1">
    <property type="nucleotide sequence ID" value="NZ_CABFWE030000004.1"/>
</dbReference>
<reference evidence="1 2" key="1">
    <citation type="submission" date="2020-11" db="EMBL/GenBank/DDBJ databases">
        <authorList>
            <person name="Lassalle F."/>
        </authorList>
    </citation>
    <scope>NUCLEOTIDE SEQUENCE [LARGE SCALE GENOMIC DNA]</scope>
    <source>
        <strain evidence="1 2">AB21</strain>
    </source>
</reference>